<dbReference type="AlphaFoldDB" id="A0A3B0ZX87"/>
<accession>A0A3B0ZX87</accession>
<name>A0A3B0ZX87_9ZZZZ</name>
<reference evidence="1" key="1">
    <citation type="submission" date="2018-06" db="EMBL/GenBank/DDBJ databases">
        <authorList>
            <person name="Zhirakovskaya E."/>
        </authorList>
    </citation>
    <scope>NUCLEOTIDE SEQUENCE</scope>
</reference>
<organism evidence="1">
    <name type="scientific">hydrothermal vent metagenome</name>
    <dbReference type="NCBI Taxonomy" id="652676"/>
    <lineage>
        <taxon>unclassified sequences</taxon>
        <taxon>metagenomes</taxon>
        <taxon>ecological metagenomes</taxon>
    </lineage>
</organism>
<protein>
    <submittedName>
        <fullName evidence="1">Uncharacterized protein</fullName>
    </submittedName>
</protein>
<gene>
    <name evidence="1" type="ORF">MNBD_GAMMA21-1370</name>
</gene>
<sequence>MKKFFISVVALSIAGLIVYLASFSDKPKKSEQIYVSGVFKAKERIDNSRSGLPALDMSIDVESVSVESIDNNSSVQQLALSWDKINEAFFPDGDFSGIDTVSKIHKAMIGKKVIVKGIIYDLCSRKIMLKPENEPEDSCFFSGQYNHIELTNTDKISDFNKYIKK</sequence>
<proteinExistence type="predicted"/>
<dbReference type="EMBL" id="UOFR01000058">
    <property type="protein sequence ID" value="VAW98215.1"/>
    <property type="molecule type" value="Genomic_DNA"/>
</dbReference>
<evidence type="ECO:0000313" key="1">
    <source>
        <dbReference type="EMBL" id="VAW98215.1"/>
    </source>
</evidence>